<evidence type="ECO:0000256" key="3">
    <source>
        <dbReference type="SAM" id="MobiDB-lite"/>
    </source>
</evidence>
<protein>
    <submittedName>
        <fullName evidence="4">Arginine deiminase-related protein</fullName>
    </submittedName>
</protein>
<feature type="region of interest" description="Disordered" evidence="3">
    <location>
        <begin position="1"/>
        <end position="24"/>
    </location>
</feature>
<dbReference type="RefSeq" id="WP_305028089.1">
    <property type="nucleotide sequence ID" value="NZ_JAUQTA010000001.1"/>
</dbReference>
<reference evidence="4 5" key="1">
    <citation type="submission" date="2023-07" db="EMBL/GenBank/DDBJ databases">
        <title>Nocardioides sp. nov WY-20 isolated from soil.</title>
        <authorList>
            <person name="Liu B."/>
            <person name="Wan Y."/>
        </authorList>
    </citation>
    <scope>NUCLEOTIDE SEQUENCE [LARGE SCALE GENOMIC DNA]</scope>
    <source>
        <strain evidence="4 5">WY-20</strain>
    </source>
</reference>
<accession>A0ABT9B1K1</accession>
<dbReference type="Pfam" id="PF19420">
    <property type="entry name" value="DDAH_eukar"/>
    <property type="match status" value="1"/>
</dbReference>
<comment type="similarity">
    <text evidence="1">Belongs to the DDAH family.</text>
</comment>
<keyword evidence="2" id="KW-0378">Hydrolase</keyword>
<dbReference type="PANTHER" id="PTHR12737">
    <property type="entry name" value="DIMETHYLARGININE DIMETHYLAMINOHYDROLASE"/>
    <property type="match status" value="1"/>
</dbReference>
<evidence type="ECO:0000256" key="1">
    <source>
        <dbReference type="ARBA" id="ARBA00008532"/>
    </source>
</evidence>
<evidence type="ECO:0000313" key="4">
    <source>
        <dbReference type="EMBL" id="MDO7868730.1"/>
    </source>
</evidence>
<evidence type="ECO:0000256" key="2">
    <source>
        <dbReference type="ARBA" id="ARBA00022801"/>
    </source>
</evidence>
<comment type="caution">
    <text evidence="4">The sequence shown here is derived from an EMBL/GenBank/DDBJ whole genome shotgun (WGS) entry which is preliminary data.</text>
</comment>
<dbReference type="EMBL" id="JAUQTA010000001">
    <property type="protein sequence ID" value="MDO7868730.1"/>
    <property type="molecule type" value="Genomic_DNA"/>
</dbReference>
<keyword evidence="5" id="KW-1185">Reference proteome</keyword>
<evidence type="ECO:0000313" key="5">
    <source>
        <dbReference type="Proteomes" id="UP001233314"/>
    </source>
</evidence>
<sequence length="296" mass="31840">MVEMAPATPGRAGTPRSGSTRGEEIRTARARRYLMCRPEHFTVAYEINPWMDSSRAVDTDLALAQWEHLRRTYLDLGHVVDLVDPLPGLPDMVFAANGALVIDGHALGVRFRHAERAAEAGAYAAWLRAQGIEVTDAVALNEGEGDFLLAGDWLLAGSGFRSDPASHAEAQELFGVPVVSLVLVDPRFYHLDTALAVLDDRTVAWWPPAFSPGSRRVVERLFPDAIEATEEDALAFGLNAVSDGRHVVVAAAARHLVAELSSRGYVPVPVDLSELLRGGGGAKCCTLELRDAVAAA</sequence>
<name>A0ABT9B1K1_9ACTN</name>
<proteinExistence type="inferred from homology"/>
<gene>
    <name evidence="4" type="ORF">Q5722_10160</name>
</gene>
<dbReference type="NCBIfam" id="NF045659">
    <property type="entry name" value="DiMArgaseDdahMtb"/>
    <property type="match status" value="1"/>
</dbReference>
<dbReference type="Proteomes" id="UP001233314">
    <property type="component" value="Unassembled WGS sequence"/>
</dbReference>
<dbReference type="SUPFAM" id="SSF55909">
    <property type="entry name" value="Pentein"/>
    <property type="match status" value="1"/>
</dbReference>
<dbReference type="InterPro" id="IPR033199">
    <property type="entry name" value="DDAH-like"/>
</dbReference>
<organism evidence="4 5">
    <name type="scientific">Nocardioides jiangxiensis</name>
    <dbReference type="NCBI Taxonomy" id="3064524"/>
    <lineage>
        <taxon>Bacteria</taxon>
        <taxon>Bacillati</taxon>
        <taxon>Actinomycetota</taxon>
        <taxon>Actinomycetes</taxon>
        <taxon>Propionibacteriales</taxon>
        <taxon>Nocardioidaceae</taxon>
        <taxon>Nocardioides</taxon>
    </lineage>
</organism>
<dbReference type="Gene3D" id="3.75.10.10">
    <property type="entry name" value="L-arginine/glycine Amidinotransferase, Chain A"/>
    <property type="match status" value="1"/>
</dbReference>
<dbReference type="PANTHER" id="PTHR12737:SF9">
    <property type="entry name" value="DIMETHYLARGININASE"/>
    <property type="match status" value="1"/>
</dbReference>